<dbReference type="AlphaFoldDB" id="A0A4P8ISE7"/>
<keyword evidence="3" id="KW-1185">Reference proteome</keyword>
<name>A0A4P8ISE7_9BURK</name>
<gene>
    <name evidence="2" type="ORF">FAZ95_13880</name>
</gene>
<keyword evidence="2" id="KW-0238">DNA-binding</keyword>
<dbReference type="Proteomes" id="UP000298656">
    <property type="component" value="Chromosome 1"/>
</dbReference>
<protein>
    <submittedName>
        <fullName evidence="2">DNA-binding protein</fullName>
    </submittedName>
</protein>
<dbReference type="GO" id="GO:0003677">
    <property type="term" value="F:DNA binding"/>
    <property type="evidence" value="ECO:0007669"/>
    <property type="project" value="UniProtKB-KW"/>
</dbReference>
<dbReference type="EMBL" id="CP040077">
    <property type="protein sequence ID" value="QCP50173.1"/>
    <property type="molecule type" value="Genomic_DNA"/>
</dbReference>
<dbReference type="KEGG" id="tvl:FAZ95_13880"/>
<accession>A0A4P8ISE7</accession>
<organism evidence="2 3">
    <name type="scientific">Trinickia violacea</name>
    <dbReference type="NCBI Taxonomy" id="2571746"/>
    <lineage>
        <taxon>Bacteria</taxon>
        <taxon>Pseudomonadati</taxon>
        <taxon>Pseudomonadota</taxon>
        <taxon>Betaproteobacteria</taxon>
        <taxon>Burkholderiales</taxon>
        <taxon>Burkholderiaceae</taxon>
        <taxon>Trinickia</taxon>
    </lineage>
</organism>
<dbReference type="OrthoDB" id="9115108at2"/>
<dbReference type="RefSeq" id="WP_137332992.1">
    <property type="nucleotide sequence ID" value="NZ_CP040077.1"/>
</dbReference>
<evidence type="ECO:0000313" key="3">
    <source>
        <dbReference type="Proteomes" id="UP000298656"/>
    </source>
</evidence>
<proteinExistence type="predicted"/>
<feature type="region of interest" description="Disordered" evidence="1">
    <location>
        <begin position="174"/>
        <end position="212"/>
    </location>
</feature>
<evidence type="ECO:0000313" key="2">
    <source>
        <dbReference type="EMBL" id="QCP50173.1"/>
    </source>
</evidence>
<sequence>MTETTEKLFHTTEAALKFAFSYSMQQQDRPLVNRMASPALRTGKGLAGNDGAGQAGMLRRELQQLSELDRAVLIARFAPRSIPCQCRHSCCSGYKINPEWDDALRVLEQAALTQLAGHLSNYVLRRRLVEKSIGVKVELKALACACGVSENTASAHWKIIKEWMYGKPKPKKLKDGKRVRVPAGDGTADVVPHNAADGGEPTTSSDGLESSARKRADELLSSLSFIGQ</sequence>
<evidence type="ECO:0000256" key="1">
    <source>
        <dbReference type="SAM" id="MobiDB-lite"/>
    </source>
</evidence>
<reference evidence="2 3" key="1">
    <citation type="submission" date="2019-05" db="EMBL/GenBank/DDBJ databases">
        <title>Burkholderia sp. DHOD12, isolated from subtropical forest soil.</title>
        <authorList>
            <person name="Gao Z.-H."/>
            <person name="Qiu L.-H."/>
        </authorList>
    </citation>
    <scope>NUCLEOTIDE SEQUENCE [LARGE SCALE GENOMIC DNA]</scope>
    <source>
        <strain evidence="2 3">DHOD12</strain>
    </source>
</reference>